<dbReference type="EMBL" id="CP013020">
    <property type="protein sequence ID" value="ALK84928.1"/>
    <property type="molecule type" value="Genomic_DNA"/>
</dbReference>
<organism evidence="3 4">
    <name type="scientific">Phocaeicola vulgatus</name>
    <name type="common">Bacteroides vulgatus</name>
    <dbReference type="NCBI Taxonomy" id="821"/>
    <lineage>
        <taxon>Bacteria</taxon>
        <taxon>Pseudomonadati</taxon>
        <taxon>Bacteroidota</taxon>
        <taxon>Bacteroidia</taxon>
        <taxon>Bacteroidales</taxon>
        <taxon>Bacteroidaceae</taxon>
        <taxon>Phocaeicola</taxon>
    </lineage>
</organism>
<sequence>MPSFVGTLSLYRRYGISPLAYPIMKEAGKFFDEIMVKEPLHNWLVVCPSNSPENTHAGSNGKATTAAGCTLDNQLIFDLWNQIITTARLLGTDAEFATRLEQRLKEMAPMQIGRWGQLQEWMMDWDNPQDVHRHVSHLYGLFPGNQISPYRTPELFDAARTSLIHRGDPSTGWSMGWKVCLWARLLDGDHAYKLITDQLTLVRNEKKKGGTYPNLFDAHPPFQIDGNFGCTAGIVEMLMQSHDGFIYLLPALPAQWKEGSVNGIIARGGFELDLSWKNGKVSRLVVKSRNGGNCRLRSLNPLAGKGLRTAKGENPNKLYAIPEILQPIINKEAKLNKVELKKTYLYDLETKAGEEYIFLGK</sequence>
<accession>A0A0P0L9Q5</accession>
<feature type="domain" description="Glycosyl hydrolase family 95 catalytic" evidence="2">
    <location>
        <begin position="20"/>
        <end position="238"/>
    </location>
</feature>
<dbReference type="Gene3D" id="1.50.10.10">
    <property type="match status" value="1"/>
</dbReference>
<dbReference type="GO" id="GO:0005975">
    <property type="term" value="P:carbohydrate metabolic process"/>
    <property type="evidence" value="ECO:0007669"/>
    <property type="project" value="InterPro"/>
</dbReference>
<dbReference type="PANTHER" id="PTHR31084">
    <property type="entry name" value="ALPHA-L-FUCOSIDASE 2"/>
    <property type="match status" value="1"/>
</dbReference>
<reference evidence="4" key="1">
    <citation type="submission" date="2015-10" db="EMBL/GenBank/DDBJ databases">
        <title>Extensive mobilome-driven genome diversification in gut-associated Bacteroides vulgatus mpk.</title>
        <authorList>
            <person name="Beier S."/>
            <person name="Lange A."/>
            <person name="Huson D.H."/>
            <person name="Frick J.-S."/>
            <person name="Autenrieth I.B."/>
        </authorList>
    </citation>
    <scope>NUCLEOTIDE SEQUENCE [LARGE SCALE GENOMIC DNA]</scope>
    <source>
        <strain evidence="4">mpk</strain>
    </source>
</reference>
<dbReference type="PATRIC" id="fig|821.40.peg.2793"/>
<proteinExistence type="predicted"/>
<dbReference type="GO" id="GO:0004560">
    <property type="term" value="F:alpha-L-fucosidase activity"/>
    <property type="evidence" value="ECO:0007669"/>
    <property type="project" value="TreeGrafter"/>
</dbReference>
<dbReference type="InterPro" id="IPR008928">
    <property type="entry name" value="6-hairpin_glycosidase_sf"/>
</dbReference>
<dbReference type="FunFam" id="2.60.40.1180:FF:000170">
    <property type="entry name" value="Glycoside hydrolase family 95"/>
    <property type="match status" value="1"/>
</dbReference>
<reference evidence="3 4" key="2">
    <citation type="journal article" date="2016" name="Genome Biol. Evol.">
        <title>Extensive mobilome-driven genome diversification in mouse gut-associated Bacteroides vulgatus mpk.</title>
        <authorList>
            <person name="Lange A."/>
            <person name="Beier S."/>
            <person name="Steimle A."/>
            <person name="Autenrieth I.B."/>
            <person name="Huson D.H."/>
            <person name="Frick J.S."/>
        </authorList>
    </citation>
    <scope>NUCLEOTIDE SEQUENCE [LARGE SCALE GENOMIC DNA]</scope>
    <source>
        <strain evidence="4">mpk</strain>
    </source>
</reference>
<dbReference type="PANTHER" id="PTHR31084:SF0">
    <property type="entry name" value="ALPHA-L-FUCOSIDASE 2"/>
    <property type="match status" value="1"/>
</dbReference>
<evidence type="ECO:0000313" key="3">
    <source>
        <dbReference type="EMBL" id="ALK84928.1"/>
    </source>
</evidence>
<protein>
    <submittedName>
        <fullName evidence="3">Alpha-L-Fucosidase</fullName>
    </submittedName>
</protein>
<gene>
    <name evidence="3" type="ORF">BvMPK_2331</name>
</gene>
<feature type="domain" description="Alpha fucosidase A-like C-terminal" evidence="1">
    <location>
        <begin position="240"/>
        <end position="302"/>
    </location>
</feature>
<dbReference type="Proteomes" id="UP000061587">
    <property type="component" value="Chromosome"/>
</dbReference>
<evidence type="ECO:0000259" key="1">
    <source>
        <dbReference type="Pfam" id="PF21307"/>
    </source>
</evidence>
<dbReference type="InterPro" id="IPR049053">
    <property type="entry name" value="AFCA-like_C"/>
</dbReference>
<dbReference type="InterPro" id="IPR012341">
    <property type="entry name" value="6hp_glycosidase-like_sf"/>
</dbReference>
<dbReference type="AlphaFoldDB" id="A0A0P0L9Q5"/>
<dbReference type="SUPFAM" id="SSF48208">
    <property type="entry name" value="Six-hairpin glycosidases"/>
    <property type="match status" value="1"/>
</dbReference>
<dbReference type="Pfam" id="PF21307">
    <property type="entry name" value="Glyco_hydro_95_C"/>
    <property type="match status" value="1"/>
</dbReference>
<dbReference type="InterPro" id="IPR054363">
    <property type="entry name" value="GH95_cat"/>
</dbReference>
<evidence type="ECO:0000313" key="4">
    <source>
        <dbReference type="Proteomes" id="UP000061587"/>
    </source>
</evidence>
<dbReference type="Pfam" id="PF22124">
    <property type="entry name" value="Glyco_hydro_95_cat"/>
    <property type="match status" value="1"/>
</dbReference>
<evidence type="ECO:0000259" key="2">
    <source>
        <dbReference type="Pfam" id="PF22124"/>
    </source>
</evidence>
<name>A0A0P0L9Q5_PHOVU</name>